<dbReference type="EMBL" id="MPGH01000087">
    <property type="protein sequence ID" value="OLN88661.1"/>
    <property type="molecule type" value="Genomic_DNA"/>
</dbReference>
<evidence type="ECO:0000313" key="5">
    <source>
        <dbReference type="EMBL" id="OLN88661.1"/>
    </source>
</evidence>
<feature type="region of interest" description="Disordered" evidence="1">
    <location>
        <begin position="346"/>
        <end position="375"/>
    </location>
</feature>
<dbReference type="Gene3D" id="1.20.58.1100">
    <property type="match status" value="1"/>
</dbReference>
<evidence type="ECO:0000259" key="4">
    <source>
        <dbReference type="PROSITE" id="PS51259"/>
    </source>
</evidence>
<evidence type="ECO:0000259" key="2">
    <source>
        <dbReference type="PROSITE" id="PS50004"/>
    </source>
</evidence>
<feature type="compositionally biased region" description="Gly residues" evidence="1">
    <location>
        <begin position="1366"/>
        <end position="1376"/>
    </location>
</feature>
<dbReference type="Gene3D" id="1.10.357.50">
    <property type="match status" value="1"/>
</dbReference>
<feature type="domain" description="MHD1" evidence="3">
    <location>
        <begin position="691"/>
        <end position="817"/>
    </location>
</feature>
<dbReference type="OrthoDB" id="2015333at2759"/>
<evidence type="ECO:0000313" key="6">
    <source>
        <dbReference type="Proteomes" id="UP000186583"/>
    </source>
</evidence>
<dbReference type="PROSITE" id="PS51258">
    <property type="entry name" value="MHD1"/>
    <property type="match status" value="1"/>
</dbReference>
<accession>A0A1Q8RW08</accession>
<feature type="region of interest" description="Disordered" evidence="1">
    <location>
        <begin position="1364"/>
        <end position="1385"/>
    </location>
</feature>
<dbReference type="Pfam" id="PF00168">
    <property type="entry name" value="C2"/>
    <property type="match status" value="1"/>
</dbReference>
<dbReference type="Proteomes" id="UP000186583">
    <property type="component" value="Unassembled WGS sequence"/>
</dbReference>
<feature type="region of interest" description="Disordered" evidence="1">
    <location>
        <begin position="1"/>
        <end position="26"/>
    </location>
</feature>
<dbReference type="SMART" id="SM00239">
    <property type="entry name" value="C2"/>
    <property type="match status" value="1"/>
</dbReference>
<dbReference type="PROSITE" id="PS51259">
    <property type="entry name" value="MHD2"/>
    <property type="match status" value="1"/>
</dbReference>
<feature type="domain" description="MHD2" evidence="4">
    <location>
        <begin position="1120"/>
        <end position="1241"/>
    </location>
</feature>
<protein>
    <submittedName>
        <fullName evidence="5">Uncharacterized protein C11E3.02c</fullName>
    </submittedName>
</protein>
<evidence type="ECO:0000259" key="3">
    <source>
        <dbReference type="PROSITE" id="PS51258"/>
    </source>
</evidence>
<feature type="domain" description="C2" evidence="2">
    <location>
        <begin position="899"/>
        <end position="1015"/>
    </location>
</feature>
<reference evidence="5 6" key="1">
    <citation type="submission" date="2016-11" db="EMBL/GenBank/DDBJ databases">
        <title>Draft Genome Assembly of Colletotrichum chlorophyti a pathogen of herbaceous plants.</title>
        <authorList>
            <person name="Gan P."/>
            <person name="Narusaka M."/>
            <person name="Tsushima A."/>
            <person name="Narusaka Y."/>
            <person name="Takano Y."/>
            <person name="Shirasu K."/>
        </authorList>
    </citation>
    <scope>NUCLEOTIDE SEQUENCE [LARGE SCALE GENOMIC DNA]</scope>
    <source>
        <strain evidence="5 6">NTL11</strain>
    </source>
</reference>
<dbReference type="Gene3D" id="2.60.40.150">
    <property type="entry name" value="C2 domain"/>
    <property type="match status" value="1"/>
</dbReference>
<dbReference type="InterPro" id="IPR052811">
    <property type="entry name" value="Glucose_resp_signaling"/>
</dbReference>
<dbReference type="PANTHER" id="PTHR47263:SF1">
    <property type="entry name" value="C2 DOMAIN PROTEIN (AFU_ORTHOLOGUE AFUA_7G02350)"/>
    <property type="match status" value="1"/>
</dbReference>
<feature type="compositionally biased region" description="Polar residues" evidence="1">
    <location>
        <begin position="365"/>
        <end position="375"/>
    </location>
</feature>
<dbReference type="InterPro" id="IPR010439">
    <property type="entry name" value="MUN_dom"/>
</dbReference>
<sequence>MSSASRSSWLPNRRLNSNRASVRQRGTSRGNITIVSHDDAYTFALRVAYLNYLLQPRQKRKQYVAAPKPAQRSHTSVTEIVGQFVSGSSNSIKLPHGFHKPLEKRIKNVMQGKEPMQGFNDAALKRSFGEAFIVFTETNFRKSSEKDRKLEPYVLMFYSSATKACQKHAMSTSAPEDSWKEMADRHMALFIRLVAQTLRDQGHDRDRPELMSRLHTLENKLLTRDQYLSIDTGQDGGSTIEVVVPLSYDVKDMPLVLTVARIFGRSNSEVQSDIDSNRHIWTEESAIKDMKNYQQRLASDAPGALRSQDFDLDDAFEEWKRAEAPHLSQIILDILTVKPELAKTSTAGLEKPLPGRPQSMFGDEQASSEINKAVSSPDGSILNFDSSLNFGSLSLDESNQGFEDAGYTFIPNDARAHYKAILQDCMTYDQLHADPAGDYNPLSKQSSDLLMELSVYWRIPQFSRLVVLVEVAAKKFLDREITADILAVAMDVAKSPSDELKKPPHLHQYNAGLADIEQSRWTIHDFAVYQQTLHSLHDALLRDLYDQMIRCYESKPPNVAPIMILLDEHILGDPAFSARPEQTQEFAAHATEGLKRAATEVYNSFVHEKLPNHASEWQFSHVVELGRAVTKLSNKIQKRYNKMPEIMGVKPWQILVETMFPSFERDAQHIIERTIAVAKEHGIEIDIQDGFDLYKELAEMRRTHHAALPNTPFEFQIEELLVDFVWRWVRNAEAMIVSFVSEAIKQDQFQVRRNNPDGIPTDAERHSSSVVDIFSSFNQIIDQVYQFEWDSDVHHAKFMTALARSFAAGIGQYCEELEQRFAKEMDRPTAQEAAAANKTTQEKFMQYAQYARDAWNTKDAPEPFQFYPESFVKLNNIEFAMQELDKLEKTMNVDECARILQRIEGHNKQPKRPNKYVFTIKVVEAEDLKACDPSGFSDPYVVLGDEYQKRLYKTRIVYKNLNPRWDESIDITVSGPLNVIATVWDYDTFGDHDFVGRTSLKVDPIHFSDYLPREYWLDLDTQGRLLLRVSMEGERDDIQFYYGKAFRHLKRTERDMVRKITDKARNPMCTVLRAQISAAISYETLRSLTKGGGLSSQVTSLWKKRSSTMPTTVATPADIRAALRPLEEYFDQNFAIMKETLKDATMLAVMTRLWKEVLMAIENLLVPPLSEKPSTQKPLTQKELDIVYQWLNQLFEFFNAKDENGVALGVPQDILKSPKWHELAALNFFYFEDTQNLIRESERMAAANAQRATQMLLQERSENRLSAPATFGPTFSGGPGAFASMGTIRRGKSIMMSRNLGTMRRAKEEKRKEAQADPSDDMILRILRMRPEASNYLRERHRQKERQAAAAAAALIVKNSVNQGWNTGGSAGGAGAYGRNNLPRR</sequence>
<dbReference type="PROSITE" id="PS50004">
    <property type="entry name" value="C2"/>
    <property type="match status" value="1"/>
</dbReference>
<dbReference type="SUPFAM" id="SSF49562">
    <property type="entry name" value="C2 domain (Calcium/lipid-binding domain, CaLB)"/>
    <property type="match status" value="1"/>
</dbReference>
<dbReference type="InterPro" id="IPR000008">
    <property type="entry name" value="C2_dom"/>
</dbReference>
<keyword evidence="6" id="KW-1185">Reference proteome</keyword>
<comment type="caution">
    <text evidence="5">The sequence shown here is derived from an EMBL/GenBank/DDBJ whole genome shotgun (WGS) entry which is preliminary data.</text>
</comment>
<name>A0A1Q8RW08_9PEZI</name>
<proteinExistence type="predicted"/>
<dbReference type="InterPro" id="IPR014772">
    <property type="entry name" value="Munc13_dom-2"/>
</dbReference>
<gene>
    <name evidence="5" type="ORF">CCHL11_01739</name>
</gene>
<evidence type="ECO:0000256" key="1">
    <source>
        <dbReference type="SAM" id="MobiDB-lite"/>
    </source>
</evidence>
<dbReference type="InterPro" id="IPR014770">
    <property type="entry name" value="Munc13_1"/>
</dbReference>
<dbReference type="CDD" id="cd04043">
    <property type="entry name" value="C2_Munc13_fungal"/>
    <property type="match status" value="1"/>
</dbReference>
<organism evidence="5 6">
    <name type="scientific">Colletotrichum chlorophyti</name>
    <dbReference type="NCBI Taxonomy" id="708187"/>
    <lineage>
        <taxon>Eukaryota</taxon>
        <taxon>Fungi</taxon>
        <taxon>Dikarya</taxon>
        <taxon>Ascomycota</taxon>
        <taxon>Pezizomycotina</taxon>
        <taxon>Sordariomycetes</taxon>
        <taxon>Hypocreomycetidae</taxon>
        <taxon>Glomerellales</taxon>
        <taxon>Glomerellaceae</taxon>
        <taxon>Colletotrichum</taxon>
    </lineage>
</organism>
<dbReference type="Pfam" id="PF06292">
    <property type="entry name" value="MUN"/>
    <property type="match status" value="1"/>
</dbReference>
<dbReference type="InterPro" id="IPR035892">
    <property type="entry name" value="C2_domain_sf"/>
</dbReference>
<dbReference type="STRING" id="708187.A0A1Q8RW08"/>
<dbReference type="PANTHER" id="PTHR47263">
    <property type="entry name" value="ADENYLATE CYCLASE ACTIVATION PROTEIN GIT1"/>
    <property type="match status" value="1"/>
</dbReference>